<feature type="binding site" evidence="6">
    <location>
        <begin position="33"/>
        <end position="35"/>
    </location>
    <ligand>
        <name>S-adenosyl-L-methionine</name>
        <dbReference type="ChEBI" id="CHEBI:59789"/>
    </ligand>
</feature>
<feature type="binding site" evidence="6">
    <location>
        <position position="79"/>
    </location>
    <ligand>
        <name>S-adenosyl-L-methionine</name>
        <dbReference type="ChEBI" id="CHEBI:59789"/>
    </ligand>
</feature>
<dbReference type="PIRSF" id="PIRSF004486">
    <property type="entry name" value="MraW"/>
    <property type="match status" value="1"/>
</dbReference>
<dbReference type="RefSeq" id="WP_055257304.1">
    <property type="nucleotide sequence ID" value="NZ_BCMV01000062.1"/>
</dbReference>
<protein>
    <recommendedName>
        <fullName evidence="6">Ribosomal RNA small subunit methyltransferase H</fullName>
        <ecNumber evidence="6">2.1.1.199</ecNumber>
    </recommendedName>
    <alternativeName>
        <fullName evidence="6">16S rRNA m(4)C1402 methyltransferase</fullName>
    </alternativeName>
    <alternativeName>
        <fullName evidence="6">rRNA (cytosine-N(4)-)-methyltransferase RsmH</fullName>
    </alternativeName>
</protein>
<dbReference type="EC" id="2.1.1.199" evidence="6"/>
<dbReference type="SUPFAM" id="SSF81799">
    <property type="entry name" value="Putative methyltransferase TM0872, insert domain"/>
    <property type="match status" value="1"/>
</dbReference>
<keyword evidence="8" id="KW-1185">Reference proteome</keyword>
<evidence type="ECO:0000256" key="6">
    <source>
        <dbReference type="HAMAP-Rule" id="MF_01007"/>
    </source>
</evidence>
<organism evidence="7 8">
    <name type="scientific">Sarcina ventriculi</name>
    <name type="common">Clostridium ventriculi</name>
    <dbReference type="NCBI Taxonomy" id="1267"/>
    <lineage>
        <taxon>Bacteria</taxon>
        <taxon>Bacillati</taxon>
        <taxon>Bacillota</taxon>
        <taxon>Clostridia</taxon>
        <taxon>Eubacteriales</taxon>
        <taxon>Clostridiaceae</taxon>
        <taxon>Sarcina</taxon>
    </lineage>
</organism>
<dbReference type="InterPro" id="IPR023397">
    <property type="entry name" value="SAM-dep_MeTrfase_MraW_recog"/>
</dbReference>
<evidence type="ECO:0000313" key="8">
    <source>
        <dbReference type="Proteomes" id="UP000095488"/>
    </source>
</evidence>
<dbReference type="PANTHER" id="PTHR11265:SF0">
    <property type="entry name" value="12S RRNA N4-METHYLCYTIDINE METHYLTRANSFERASE"/>
    <property type="match status" value="1"/>
</dbReference>
<evidence type="ECO:0000256" key="2">
    <source>
        <dbReference type="ARBA" id="ARBA00022552"/>
    </source>
</evidence>
<dbReference type="InterPro" id="IPR002903">
    <property type="entry name" value="RsmH"/>
</dbReference>
<comment type="function">
    <text evidence="6">Specifically methylates the N4 position of cytidine in position 1402 (C1402) of 16S rRNA.</text>
</comment>
<accession>A0ABP2AMG1</accession>
<evidence type="ECO:0000256" key="5">
    <source>
        <dbReference type="ARBA" id="ARBA00022691"/>
    </source>
</evidence>
<feature type="binding site" evidence="6">
    <location>
        <position position="53"/>
    </location>
    <ligand>
        <name>S-adenosyl-L-methionine</name>
        <dbReference type="ChEBI" id="CHEBI:59789"/>
    </ligand>
</feature>
<dbReference type="Proteomes" id="UP000095488">
    <property type="component" value="Unassembled WGS sequence"/>
</dbReference>
<sequence>MEFKHISVLLNECIEGLNIKEDGIYVDGTLGGAGHSSEIVKNLCERGRLIGIDQDKDALKAAKEKLKDYNNVTFVHSNFYNIENILHDLNIAGVDGILMDLGVSSYQLDNGERGFSYMQDAPLDMRMNRENSLSAYEVINSYSEEDLFRIIKDYGEEKFAKRIANFIINKRKEKNIESTLELVDVIKAAIPAKARREGPHPAKRTFQAIRIEVNKELEIIEKTIRDGVERLNVGGRMAIITFHSLEDRIVKTVYKNLANPCTCPSSFPVCVCNKKPIVKIITRKPIEASKEELDYNPRSRSAKLRIIEKI</sequence>
<comment type="subcellular location">
    <subcellularLocation>
        <location evidence="6">Cytoplasm</location>
    </subcellularLocation>
</comment>
<name>A0ABP2AMG1_SARVE</name>
<reference evidence="7 8" key="1">
    <citation type="submission" date="2015-09" db="EMBL/GenBank/DDBJ databases">
        <authorList>
            <consortium name="Pathogen Informatics"/>
            <person name="Wu L."/>
            <person name="Ma J."/>
        </authorList>
    </citation>
    <scope>NUCLEOTIDE SEQUENCE [LARGE SCALE GENOMIC DNA]</scope>
    <source>
        <strain evidence="7 8">2789STDY5834858</strain>
    </source>
</reference>
<keyword evidence="4 6" id="KW-0808">Transferase</keyword>
<keyword evidence="5 6" id="KW-0949">S-adenosyl-L-methionine</keyword>
<feature type="binding site" evidence="6">
    <location>
        <position position="107"/>
    </location>
    <ligand>
        <name>S-adenosyl-L-methionine</name>
        <dbReference type="ChEBI" id="CHEBI:59789"/>
    </ligand>
</feature>
<dbReference type="Pfam" id="PF01795">
    <property type="entry name" value="Methyltransf_5"/>
    <property type="match status" value="1"/>
</dbReference>
<comment type="similarity">
    <text evidence="1 6">Belongs to the methyltransferase superfamily. RsmH family.</text>
</comment>
<evidence type="ECO:0000256" key="1">
    <source>
        <dbReference type="ARBA" id="ARBA00010396"/>
    </source>
</evidence>
<dbReference type="InterPro" id="IPR029063">
    <property type="entry name" value="SAM-dependent_MTases_sf"/>
</dbReference>
<keyword evidence="6" id="KW-0963">Cytoplasm</keyword>
<dbReference type="NCBIfam" id="TIGR00006">
    <property type="entry name" value="16S rRNA (cytosine(1402)-N(4))-methyltransferase RsmH"/>
    <property type="match status" value="1"/>
</dbReference>
<dbReference type="GO" id="GO:0008168">
    <property type="term" value="F:methyltransferase activity"/>
    <property type="evidence" value="ECO:0007669"/>
    <property type="project" value="UniProtKB-KW"/>
</dbReference>
<feature type="binding site" evidence="6">
    <location>
        <position position="100"/>
    </location>
    <ligand>
        <name>S-adenosyl-L-methionine</name>
        <dbReference type="ChEBI" id="CHEBI:59789"/>
    </ligand>
</feature>
<keyword evidence="3 6" id="KW-0489">Methyltransferase</keyword>
<gene>
    <name evidence="6 7" type="primary">rsmH</name>
    <name evidence="7" type="ORF">ERS852473_00420</name>
</gene>
<proteinExistence type="inferred from homology"/>
<evidence type="ECO:0000256" key="3">
    <source>
        <dbReference type="ARBA" id="ARBA00022603"/>
    </source>
</evidence>
<dbReference type="Gene3D" id="3.40.50.150">
    <property type="entry name" value="Vaccinia Virus protein VP39"/>
    <property type="match status" value="1"/>
</dbReference>
<dbReference type="Gene3D" id="1.10.150.170">
    <property type="entry name" value="Putative methyltransferase TM0872, insert domain"/>
    <property type="match status" value="1"/>
</dbReference>
<keyword evidence="2 6" id="KW-0698">rRNA processing</keyword>
<dbReference type="PANTHER" id="PTHR11265">
    <property type="entry name" value="S-ADENOSYL-METHYLTRANSFERASE MRAW"/>
    <property type="match status" value="1"/>
</dbReference>
<dbReference type="SUPFAM" id="SSF53335">
    <property type="entry name" value="S-adenosyl-L-methionine-dependent methyltransferases"/>
    <property type="match status" value="1"/>
</dbReference>
<dbReference type="HAMAP" id="MF_01007">
    <property type="entry name" value="16SrRNA_methyltr_H"/>
    <property type="match status" value="1"/>
</dbReference>
<evidence type="ECO:0000256" key="4">
    <source>
        <dbReference type="ARBA" id="ARBA00022679"/>
    </source>
</evidence>
<comment type="caution">
    <text evidence="7">The sequence shown here is derived from an EMBL/GenBank/DDBJ whole genome shotgun (WGS) entry which is preliminary data.</text>
</comment>
<evidence type="ECO:0000313" key="7">
    <source>
        <dbReference type="EMBL" id="CUN52268.1"/>
    </source>
</evidence>
<comment type="catalytic activity">
    <reaction evidence="6">
        <text>cytidine(1402) in 16S rRNA + S-adenosyl-L-methionine = N(4)-methylcytidine(1402) in 16S rRNA + S-adenosyl-L-homocysteine + H(+)</text>
        <dbReference type="Rhea" id="RHEA:42928"/>
        <dbReference type="Rhea" id="RHEA-COMP:10286"/>
        <dbReference type="Rhea" id="RHEA-COMP:10287"/>
        <dbReference type="ChEBI" id="CHEBI:15378"/>
        <dbReference type="ChEBI" id="CHEBI:57856"/>
        <dbReference type="ChEBI" id="CHEBI:59789"/>
        <dbReference type="ChEBI" id="CHEBI:74506"/>
        <dbReference type="ChEBI" id="CHEBI:82748"/>
        <dbReference type="EC" id="2.1.1.199"/>
    </reaction>
</comment>
<dbReference type="EMBL" id="CYZR01000001">
    <property type="protein sequence ID" value="CUN52268.1"/>
    <property type="molecule type" value="Genomic_DNA"/>
</dbReference>
<dbReference type="GO" id="GO:0032259">
    <property type="term" value="P:methylation"/>
    <property type="evidence" value="ECO:0007669"/>
    <property type="project" value="UniProtKB-KW"/>
</dbReference>